<dbReference type="EMBL" id="CP036291">
    <property type="protein sequence ID" value="QDU86767.1"/>
    <property type="molecule type" value="Genomic_DNA"/>
</dbReference>
<gene>
    <name evidence="2" type="ORF">Pla175_01170</name>
</gene>
<dbReference type="AlphaFoldDB" id="A0A518D5L4"/>
<dbReference type="OrthoDB" id="272914at2"/>
<evidence type="ECO:0000313" key="3">
    <source>
        <dbReference type="Proteomes" id="UP000317429"/>
    </source>
</evidence>
<feature type="signal peptide" evidence="1">
    <location>
        <begin position="1"/>
        <end position="23"/>
    </location>
</feature>
<keyword evidence="1" id="KW-0732">Signal</keyword>
<dbReference type="RefSeq" id="WP_145280289.1">
    <property type="nucleotide sequence ID" value="NZ_CP036291.1"/>
</dbReference>
<evidence type="ECO:0008006" key="4">
    <source>
        <dbReference type="Google" id="ProtNLM"/>
    </source>
</evidence>
<keyword evidence="3" id="KW-1185">Reference proteome</keyword>
<accession>A0A518D5L4</accession>
<dbReference type="Proteomes" id="UP000317429">
    <property type="component" value="Chromosome"/>
</dbReference>
<name>A0A518D5L4_9BACT</name>
<protein>
    <recommendedName>
        <fullName evidence="4">DUF1579 domain-containing protein</fullName>
    </recommendedName>
</protein>
<sequence length="188" mass="21174" precursor="true">MKMLRDVSLGLLWLAVCAPFSVAADTAEMPPLPQPTAQHEQMAREAGVWDAKVSMWYEPGAEADQSTAVETNTMLGSFWLLSKFEGQMAGDPFVGHSQTGYDPTQEKYVGTWVDSVSPYMTSMSGNYDVKTHTLSMNTECRCFMTGEMRAGRMVTKYVDNDTKVLEMYGPDEAGKEYLMMRIDYKRRK</sequence>
<evidence type="ECO:0000313" key="2">
    <source>
        <dbReference type="EMBL" id="QDU86767.1"/>
    </source>
</evidence>
<feature type="chain" id="PRO_5021979586" description="DUF1579 domain-containing protein" evidence="1">
    <location>
        <begin position="24"/>
        <end position="188"/>
    </location>
</feature>
<organism evidence="2 3">
    <name type="scientific">Pirellulimonas nuda</name>
    <dbReference type="NCBI Taxonomy" id="2528009"/>
    <lineage>
        <taxon>Bacteria</taxon>
        <taxon>Pseudomonadati</taxon>
        <taxon>Planctomycetota</taxon>
        <taxon>Planctomycetia</taxon>
        <taxon>Pirellulales</taxon>
        <taxon>Lacipirellulaceae</taxon>
        <taxon>Pirellulimonas</taxon>
    </lineage>
</organism>
<reference evidence="2 3" key="1">
    <citation type="submission" date="2019-02" db="EMBL/GenBank/DDBJ databases">
        <title>Deep-cultivation of Planctomycetes and their phenomic and genomic characterization uncovers novel biology.</title>
        <authorList>
            <person name="Wiegand S."/>
            <person name="Jogler M."/>
            <person name="Boedeker C."/>
            <person name="Pinto D."/>
            <person name="Vollmers J."/>
            <person name="Rivas-Marin E."/>
            <person name="Kohn T."/>
            <person name="Peeters S.H."/>
            <person name="Heuer A."/>
            <person name="Rast P."/>
            <person name="Oberbeckmann S."/>
            <person name="Bunk B."/>
            <person name="Jeske O."/>
            <person name="Meyerdierks A."/>
            <person name="Storesund J.E."/>
            <person name="Kallscheuer N."/>
            <person name="Luecker S."/>
            <person name="Lage O.M."/>
            <person name="Pohl T."/>
            <person name="Merkel B.J."/>
            <person name="Hornburger P."/>
            <person name="Mueller R.-W."/>
            <person name="Bruemmer F."/>
            <person name="Labrenz M."/>
            <person name="Spormann A.M."/>
            <person name="Op den Camp H."/>
            <person name="Overmann J."/>
            <person name="Amann R."/>
            <person name="Jetten M.S.M."/>
            <person name="Mascher T."/>
            <person name="Medema M.H."/>
            <person name="Devos D.P."/>
            <person name="Kaster A.-K."/>
            <person name="Ovreas L."/>
            <person name="Rohde M."/>
            <person name="Galperin M.Y."/>
            <person name="Jogler C."/>
        </authorList>
    </citation>
    <scope>NUCLEOTIDE SEQUENCE [LARGE SCALE GENOMIC DNA]</scope>
    <source>
        <strain evidence="2 3">Pla175</strain>
    </source>
</reference>
<dbReference type="Pfam" id="PF07617">
    <property type="entry name" value="DUF1579"/>
    <property type="match status" value="1"/>
</dbReference>
<dbReference type="InterPro" id="IPR011473">
    <property type="entry name" value="DUF1579"/>
</dbReference>
<proteinExistence type="predicted"/>
<dbReference type="KEGG" id="pnd:Pla175_01170"/>
<evidence type="ECO:0000256" key="1">
    <source>
        <dbReference type="SAM" id="SignalP"/>
    </source>
</evidence>